<dbReference type="GO" id="GO:0006750">
    <property type="term" value="P:glutathione biosynthetic process"/>
    <property type="evidence" value="ECO:0007669"/>
    <property type="project" value="UniProtKB-KW"/>
</dbReference>
<dbReference type="PROSITE" id="PS00462">
    <property type="entry name" value="G_GLU_TRANSPEPTIDASE"/>
    <property type="match status" value="1"/>
</dbReference>
<comment type="catalytic activity">
    <reaction evidence="2 11">
        <text>glutathione + H2O = L-cysteinylglycine + L-glutamate</text>
        <dbReference type="Rhea" id="RHEA:28807"/>
        <dbReference type="ChEBI" id="CHEBI:15377"/>
        <dbReference type="ChEBI" id="CHEBI:29985"/>
        <dbReference type="ChEBI" id="CHEBI:57925"/>
        <dbReference type="ChEBI" id="CHEBI:61694"/>
        <dbReference type="EC" id="3.4.19.13"/>
    </reaction>
</comment>
<evidence type="ECO:0000256" key="8">
    <source>
        <dbReference type="ARBA" id="ARBA00047417"/>
    </source>
</evidence>
<reference evidence="13 14" key="1">
    <citation type="submission" date="2018-06" db="EMBL/GenBank/DDBJ databases">
        <authorList>
            <consortium name="Pathogen Informatics"/>
            <person name="Doyle S."/>
        </authorList>
    </citation>
    <scope>NUCLEOTIDE SEQUENCE [LARGE SCALE GENOMIC DNA]</scope>
    <source>
        <strain evidence="13 14">NCTC11009</strain>
    </source>
</reference>
<keyword evidence="6 11" id="KW-0865">Zymogen</keyword>
<dbReference type="GO" id="GO:0006751">
    <property type="term" value="P:glutathione catabolic process"/>
    <property type="evidence" value="ECO:0007669"/>
    <property type="project" value="UniProtKB-UniRule"/>
</dbReference>
<dbReference type="Gene3D" id="3.60.20.40">
    <property type="match status" value="1"/>
</dbReference>
<dbReference type="GO" id="GO:0103068">
    <property type="term" value="F:leukotriene C4 gamma-glutamyl transferase activity"/>
    <property type="evidence" value="ECO:0007669"/>
    <property type="project" value="UniProtKB-EC"/>
</dbReference>
<feature type="signal peptide" evidence="12">
    <location>
        <begin position="1"/>
        <end position="35"/>
    </location>
</feature>
<dbReference type="InterPro" id="IPR043138">
    <property type="entry name" value="GGT_lsub"/>
</dbReference>
<keyword evidence="12" id="KW-0732">Signal</keyword>
<comment type="similarity">
    <text evidence="3 11">Belongs to the gamma-glutamyltransferase family.</text>
</comment>
<dbReference type="InterPro" id="IPR051792">
    <property type="entry name" value="GGT_bact"/>
</dbReference>
<evidence type="ECO:0000256" key="6">
    <source>
        <dbReference type="ARBA" id="ARBA00023145"/>
    </source>
</evidence>
<feature type="binding site" evidence="10">
    <location>
        <position position="135"/>
    </location>
    <ligand>
        <name>L-glutamate</name>
        <dbReference type="ChEBI" id="CHEBI:29985"/>
    </ligand>
</feature>
<dbReference type="EC" id="3.4.19.13" evidence="11"/>
<organism evidence="13 14">
    <name type="scientific">Oligella urethralis</name>
    <dbReference type="NCBI Taxonomy" id="90245"/>
    <lineage>
        <taxon>Bacteria</taxon>
        <taxon>Pseudomonadati</taxon>
        <taxon>Pseudomonadota</taxon>
        <taxon>Betaproteobacteria</taxon>
        <taxon>Burkholderiales</taxon>
        <taxon>Alcaligenaceae</taxon>
        <taxon>Oligella</taxon>
    </lineage>
</organism>
<dbReference type="PANTHER" id="PTHR43199:SF1">
    <property type="entry name" value="GLUTATHIONE HYDROLASE PROENZYME"/>
    <property type="match status" value="1"/>
</dbReference>
<dbReference type="Gene3D" id="1.10.246.130">
    <property type="match status" value="1"/>
</dbReference>
<feature type="binding site" evidence="10">
    <location>
        <position position="453"/>
    </location>
    <ligand>
        <name>L-glutamate</name>
        <dbReference type="ChEBI" id="CHEBI:29985"/>
    </ligand>
</feature>
<dbReference type="RefSeq" id="WP_113062470.1">
    <property type="nucleotide sequence ID" value="NZ_UATH01000001.1"/>
</dbReference>
<dbReference type="FunFam" id="3.60.20.40:FF:000003">
    <property type="entry name" value="Gamma-glutamyltranspeptidase"/>
    <property type="match status" value="1"/>
</dbReference>
<keyword evidence="7 11" id="KW-0012">Acyltransferase</keyword>
<accession>A0A2X1UL39</accession>
<dbReference type="EC" id="2.3.2.2" evidence="11"/>
<comment type="PTM">
    <text evidence="11">Cleaved by autocatalysis into a large and a small subunit.</text>
</comment>
<proteinExistence type="inferred from homology"/>
<dbReference type="Pfam" id="PF01019">
    <property type="entry name" value="G_glu_transpept"/>
    <property type="match status" value="1"/>
</dbReference>
<evidence type="ECO:0000256" key="1">
    <source>
        <dbReference type="ARBA" id="ARBA00001049"/>
    </source>
</evidence>
<evidence type="ECO:0000256" key="12">
    <source>
        <dbReference type="SAM" id="SignalP"/>
    </source>
</evidence>
<dbReference type="InterPro" id="IPR055262">
    <property type="entry name" value="GGT_CS"/>
</dbReference>
<feature type="binding site" evidence="10">
    <location>
        <position position="504"/>
    </location>
    <ligand>
        <name>L-glutamate</name>
        <dbReference type="ChEBI" id="CHEBI:29985"/>
    </ligand>
</feature>
<dbReference type="InterPro" id="IPR029055">
    <property type="entry name" value="Ntn_hydrolases_N"/>
</dbReference>
<dbReference type="AlphaFoldDB" id="A0A2X1UL39"/>
<evidence type="ECO:0000256" key="7">
    <source>
        <dbReference type="ARBA" id="ARBA00023315"/>
    </source>
</evidence>
<keyword evidence="11" id="KW-0317">Glutathione biosynthesis</keyword>
<dbReference type="Proteomes" id="UP000250242">
    <property type="component" value="Unassembled WGS sequence"/>
</dbReference>
<comment type="catalytic activity">
    <reaction evidence="1 11">
        <text>an S-substituted glutathione + H2O = an S-substituted L-cysteinylglycine + L-glutamate</text>
        <dbReference type="Rhea" id="RHEA:59468"/>
        <dbReference type="ChEBI" id="CHEBI:15377"/>
        <dbReference type="ChEBI" id="CHEBI:29985"/>
        <dbReference type="ChEBI" id="CHEBI:90779"/>
        <dbReference type="ChEBI" id="CHEBI:143103"/>
        <dbReference type="EC" id="3.4.19.13"/>
    </reaction>
</comment>
<keyword evidence="4 11" id="KW-0808">Transferase</keyword>
<dbReference type="InterPro" id="IPR000101">
    <property type="entry name" value="GGT_peptidase"/>
</dbReference>
<evidence type="ECO:0000256" key="5">
    <source>
        <dbReference type="ARBA" id="ARBA00022801"/>
    </source>
</evidence>
<dbReference type="GO" id="GO:0036374">
    <property type="term" value="F:glutathione hydrolase activity"/>
    <property type="evidence" value="ECO:0007669"/>
    <property type="project" value="UniProtKB-UniRule"/>
</dbReference>
<comment type="subunit">
    <text evidence="11">This enzyme consists of two polypeptide chains, which are synthesized in precursor form from a single polypeptide.</text>
</comment>
<evidence type="ECO:0000256" key="4">
    <source>
        <dbReference type="ARBA" id="ARBA00022679"/>
    </source>
</evidence>
<evidence type="ECO:0000256" key="11">
    <source>
        <dbReference type="RuleBase" id="RU368036"/>
    </source>
</evidence>
<sequence length="599" mass="64243">MSNFWSSAPHTKRPGKALLLSVLATSLALPSAAFAREANIKITAPTSAVATHHYDYEMNVFHPVEATNGMVATEQNLASQVGLEILKKGGNAVDAAVAIGFSLAVSLPNAGNIGGGGFMLVHDAKSGKTIALDFREKAPAAASETMYQDEHGEIIPRKSWYTHQAIGVPGTVAGLTKALEQWGSLPLAEVMQPAIELAEKGYEVSPTMAKLLQVEKDNLGKWPTTKAIFFNGEEPLTTGDTLVQKNLANSLKLIANEGADAFYKGAIADEIVRDQQAHDGLITKEDLANYEAVEREVVRGDYRGYEIVSMPLPSSGGIHIVQMLNALEHIPIKESGVNSAKTISLIAETMKRAYADRSEYLGDSDFVKVPTKQLTSKDYAKSIAETVLEGNITPAQEIKPGDLTPYESDQTTHYSVVDKEGNAVAVTYTLNLNFGSGIVAGDTGILMNNEMDDFSSKPGVPNAFGLIGGKANAIEPNKRPLSSMSPTMVLKDGKPWLVTGSPGGARIITTVLQQIINAVDFGMNPAAATNTPRFHHQWLPDELRLELGFSPDTVQLLEDAGYKVSIKPSMGRTQTIQIINGTMYGYSDPRNPDGAALGY</sequence>
<dbReference type="UniPathway" id="UPA00204"/>
<keyword evidence="5 11" id="KW-0378">Hydrolase</keyword>
<comment type="catalytic activity">
    <reaction evidence="8 11">
        <text>an N-terminal (5-L-glutamyl)-[peptide] + an alpha-amino acid = 5-L-glutamyl amino acid + an N-terminal L-alpha-aminoacyl-[peptide]</text>
        <dbReference type="Rhea" id="RHEA:23904"/>
        <dbReference type="Rhea" id="RHEA-COMP:9780"/>
        <dbReference type="Rhea" id="RHEA-COMP:9795"/>
        <dbReference type="ChEBI" id="CHEBI:77644"/>
        <dbReference type="ChEBI" id="CHEBI:78597"/>
        <dbReference type="ChEBI" id="CHEBI:78599"/>
        <dbReference type="ChEBI" id="CHEBI:78608"/>
        <dbReference type="EC" id="2.3.2.2"/>
    </reaction>
</comment>
<dbReference type="PANTHER" id="PTHR43199">
    <property type="entry name" value="GLUTATHIONE HYDROLASE"/>
    <property type="match status" value="1"/>
</dbReference>
<evidence type="ECO:0000256" key="3">
    <source>
        <dbReference type="ARBA" id="ARBA00009381"/>
    </source>
</evidence>
<gene>
    <name evidence="13" type="primary">ggt</name>
    <name evidence="13" type="ORF">NCTC11009_01089</name>
</gene>
<protein>
    <recommendedName>
        <fullName evidence="11">Glutathione hydrolase proenzyme</fullName>
        <ecNumber evidence="11">2.3.2.2</ecNumber>
        <ecNumber evidence="11">3.4.19.13</ecNumber>
    </recommendedName>
    <component>
        <recommendedName>
            <fullName evidence="11">Glutathione hydrolase large chain</fullName>
        </recommendedName>
    </component>
    <component>
        <recommendedName>
            <fullName evidence="11">Glutathione hydrolase small chain</fullName>
        </recommendedName>
    </component>
</protein>
<feature type="active site" description="Nucleophile" evidence="9">
    <location>
        <position position="411"/>
    </location>
</feature>
<evidence type="ECO:0000313" key="13">
    <source>
        <dbReference type="EMBL" id="SPY07876.1"/>
    </source>
</evidence>
<feature type="binding site" evidence="10">
    <location>
        <begin position="482"/>
        <end position="483"/>
    </location>
    <ligand>
        <name>L-glutamate</name>
        <dbReference type="ChEBI" id="CHEBI:29985"/>
    </ligand>
</feature>
<comment type="pathway">
    <text evidence="11">Sulfur metabolism; glutathione metabolism.</text>
</comment>
<evidence type="ECO:0000313" key="14">
    <source>
        <dbReference type="Proteomes" id="UP000250242"/>
    </source>
</evidence>
<feature type="chain" id="PRO_5015846341" description="Glutathione hydrolase proenzyme" evidence="12">
    <location>
        <begin position="36"/>
        <end position="599"/>
    </location>
</feature>
<evidence type="ECO:0000256" key="2">
    <source>
        <dbReference type="ARBA" id="ARBA00001089"/>
    </source>
</evidence>
<evidence type="ECO:0000256" key="10">
    <source>
        <dbReference type="PIRSR" id="PIRSR600101-2"/>
    </source>
</evidence>
<dbReference type="InterPro" id="IPR043137">
    <property type="entry name" value="GGT_ssub_C"/>
</dbReference>
<evidence type="ECO:0000256" key="9">
    <source>
        <dbReference type="PIRSR" id="PIRSR600101-1"/>
    </source>
</evidence>
<name>A0A2X1UL39_9BURK</name>
<dbReference type="NCBIfam" id="TIGR00066">
    <property type="entry name" value="g_glut_trans"/>
    <property type="match status" value="1"/>
</dbReference>
<feature type="binding site" evidence="10">
    <location>
        <begin position="429"/>
        <end position="431"/>
    </location>
    <ligand>
        <name>L-glutamate</name>
        <dbReference type="ChEBI" id="CHEBI:29985"/>
    </ligand>
</feature>
<dbReference type="EMBL" id="UATH01000001">
    <property type="protein sequence ID" value="SPY07876.1"/>
    <property type="molecule type" value="Genomic_DNA"/>
</dbReference>
<dbReference type="SUPFAM" id="SSF56235">
    <property type="entry name" value="N-terminal nucleophile aminohydrolases (Ntn hydrolases)"/>
    <property type="match status" value="1"/>
</dbReference>
<dbReference type="PRINTS" id="PR01210">
    <property type="entry name" value="GGTRANSPTASE"/>
</dbReference>